<evidence type="ECO:0000256" key="9">
    <source>
        <dbReference type="HAMAP-Rule" id="MF_00135"/>
    </source>
</evidence>
<keyword evidence="6 9" id="KW-0822">Tryptophan biosynthesis</keyword>
<dbReference type="Proteomes" id="UP001321786">
    <property type="component" value="Chromosome"/>
</dbReference>
<dbReference type="EC" id="5.3.1.24" evidence="3 9"/>
<dbReference type="GO" id="GO:0004640">
    <property type="term" value="F:phosphoribosylanthranilate isomerase activity"/>
    <property type="evidence" value="ECO:0007669"/>
    <property type="project" value="UniProtKB-UniRule"/>
</dbReference>
<protein>
    <recommendedName>
        <fullName evidence="4 9">N-(5'-phosphoribosyl)anthranilate isomerase</fullName>
        <shortName evidence="9">PRAI</shortName>
        <ecNumber evidence="3 9">5.3.1.24</ecNumber>
    </recommendedName>
</protein>
<evidence type="ECO:0000256" key="2">
    <source>
        <dbReference type="ARBA" id="ARBA00004664"/>
    </source>
</evidence>
<comment type="similarity">
    <text evidence="9">Belongs to the TrpF family.</text>
</comment>
<evidence type="ECO:0000256" key="5">
    <source>
        <dbReference type="ARBA" id="ARBA00022605"/>
    </source>
</evidence>
<evidence type="ECO:0000256" key="6">
    <source>
        <dbReference type="ARBA" id="ARBA00022822"/>
    </source>
</evidence>
<keyword evidence="8 9" id="KW-0413">Isomerase</keyword>
<dbReference type="HAMAP" id="MF_00135">
    <property type="entry name" value="PRAI"/>
    <property type="match status" value="1"/>
</dbReference>
<dbReference type="GO" id="GO:0000162">
    <property type="term" value="P:L-tryptophan biosynthetic process"/>
    <property type="evidence" value="ECO:0007669"/>
    <property type="project" value="UniProtKB-UniRule"/>
</dbReference>
<dbReference type="InterPro" id="IPR044643">
    <property type="entry name" value="TrpF_fam"/>
</dbReference>
<proteinExistence type="inferred from homology"/>
<evidence type="ECO:0000259" key="10">
    <source>
        <dbReference type="Pfam" id="PF00697"/>
    </source>
</evidence>
<dbReference type="Pfam" id="PF00697">
    <property type="entry name" value="PRAI"/>
    <property type="match status" value="1"/>
</dbReference>
<keyword evidence="5 9" id="KW-0028">Amino-acid biosynthesis</keyword>
<evidence type="ECO:0000256" key="7">
    <source>
        <dbReference type="ARBA" id="ARBA00023141"/>
    </source>
</evidence>
<dbReference type="KEGG" id="hprf:HLPR_11940"/>
<dbReference type="EMBL" id="AP028654">
    <property type="protein sequence ID" value="BEP28863.1"/>
    <property type="molecule type" value="Genomic_DNA"/>
</dbReference>
<keyword evidence="12" id="KW-1185">Reference proteome</keyword>
<sequence length="163" mass="18561">MNKAYSLVKLLDKNIKRVGVFVNSSADEINKISKTCELDIVQLHGDEDNEFIEKINLPVWKAIRVSSKEDLVKANDYNCERILFDSFSLEEYGGTGESFDWSYLRGKSSDYIIAGGINEDNVGLLITKYSPYLVDVSSSIETDGYKDENKIRKLIEKVRECNE</sequence>
<evidence type="ECO:0000256" key="4">
    <source>
        <dbReference type="ARBA" id="ARBA00022272"/>
    </source>
</evidence>
<comment type="pathway">
    <text evidence="2 9">Amino-acid biosynthesis; L-tryptophan biosynthesis; L-tryptophan from chorismate: step 3/5.</text>
</comment>
<evidence type="ECO:0000256" key="8">
    <source>
        <dbReference type="ARBA" id="ARBA00023235"/>
    </source>
</evidence>
<evidence type="ECO:0000256" key="1">
    <source>
        <dbReference type="ARBA" id="ARBA00001164"/>
    </source>
</evidence>
<dbReference type="InterPro" id="IPR013785">
    <property type="entry name" value="Aldolase_TIM"/>
</dbReference>
<reference evidence="11 12" key="1">
    <citation type="submission" date="2023-08" db="EMBL/GenBank/DDBJ databases">
        <title>Helicovermis profunda gen. nov., sp. nov., a novel mesophilic, fermentative bacterium within the Bacillota from a deep-sea hydrothermal vent chimney.</title>
        <authorList>
            <person name="Miyazaki U."/>
            <person name="Mizutani D."/>
            <person name="Hashimoto Y."/>
            <person name="Tame A."/>
            <person name="Sawayama S."/>
            <person name="Miyazaki J."/>
            <person name="Takai K."/>
            <person name="Nakagawa S."/>
        </authorList>
    </citation>
    <scope>NUCLEOTIDE SEQUENCE [LARGE SCALE GENOMIC DNA]</scope>
    <source>
        <strain evidence="11 12">S502</strain>
    </source>
</reference>
<evidence type="ECO:0000313" key="12">
    <source>
        <dbReference type="Proteomes" id="UP001321786"/>
    </source>
</evidence>
<gene>
    <name evidence="9" type="primary">trpF</name>
    <name evidence="11" type="ORF">HLPR_11940</name>
</gene>
<dbReference type="CDD" id="cd00405">
    <property type="entry name" value="PRAI"/>
    <property type="match status" value="1"/>
</dbReference>
<dbReference type="PANTHER" id="PTHR42894:SF1">
    <property type="entry name" value="N-(5'-PHOSPHORIBOSYL)ANTHRANILATE ISOMERASE"/>
    <property type="match status" value="1"/>
</dbReference>
<evidence type="ECO:0000313" key="11">
    <source>
        <dbReference type="EMBL" id="BEP28863.1"/>
    </source>
</evidence>
<dbReference type="Gene3D" id="3.20.20.70">
    <property type="entry name" value="Aldolase class I"/>
    <property type="match status" value="1"/>
</dbReference>
<keyword evidence="7 9" id="KW-0057">Aromatic amino acid biosynthesis</keyword>
<comment type="catalytic activity">
    <reaction evidence="1 9">
        <text>N-(5-phospho-beta-D-ribosyl)anthranilate = 1-(2-carboxyphenylamino)-1-deoxy-D-ribulose 5-phosphate</text>
        <dbReference type="Rhea" id="RHEA:21540"/>
        <dbReference type="ChEBI" id="CHEBI:18277"/>
        <dbReference type="ChEBI" id="CHEBI:58613"/>
        <dbReference type="EC" id="5.3.1.24"/>
    </reaction>
</comment>
<evidence type="ECO:0000256" key="3">
    <source>
        <dbReference type="ARBA" id="ARBA00012572"/>
    </source>
</evidence>
<accession>A0AAU9EHA9</accession>
<name>A0AAU9EHA9_9FIRM</name>
<organism evidence="11 12">
    <name type="scientific">Helicovermis profundi</name>
    <dbReference type="NCBI Taxonomy" id="3065157"/>
    <lineage>
        <taxon>Bacteria</taxon>
        <taxon>Bacillati</taxon>
        <taxon>Bacillota</taxon>
        <taxon>Clostridia</taxon>
        <taxon>Helicovermis</taxon>
    </lineage>
</organism>
<feature type="domain" description="N-(5'phosphoribosyl) anthranilate isomerase (PRAI)" evidence="10">
    <location>
        <begin position="16"/>
        <end position="156"/>
    </location>
</feature>
<dbReference type="SUPFAM" id="SSF51366">
    <property type="entry name" value="Ribulose-phoshate binding barrel"/>
    <property type="match status" value="1"/>
</dbReference>
<dbReference type="AlphaFoldDB" id="A0AAU9EHA9"/>
<dbReference type="InterPro" id="IPR001240">
    <property type="entry name" value="PRAI_dom"/>
</dbReference>
<dbReference type="PANTHER" id="PTHR42894">
    <property type="entry name" value="N-(5'-PHOSPHORIBOSYL)ANTHRANILATE ISOMERASE"/>
    <property type="match status" value="1"/>
</dbReference>
<dbReference type="InterPro" id="IPR011060">
    <property type="entry name" value="RibuloseP-bd_barrel"/>
</dbReference>